<feature type="compositionally biased region" description="Basic and acidic residues" evidence="5">
    <location>
        <begin position="1736"/>
        <end position="1761"/>
    </location>
</feature>
<evidence type="ECO:0000256" key="3">
    <source>
        <dbReference type="ARBA" id="ARBA00022989"/>
    </source>
</evidence>
<gene>
    <name evidence="8" type="ORF">SAMN05421636_102432</name>
</gene>
<keyword evidence="9" id="KW-1185">Reference proteome</keyword>
<dbReference type="EMBL" id="FNAO01000002">
    <property type="protein sequence ID" value="SDD95783.1"/>
    <property type="molecule type" value="Genomic_DNA"/>
</dbReference>
<keyword evidence="3 6" id="KW-1133">Transmembrane helix</keyword>
<dbReference type="Proteomes" id="UP000199109">
    <property type="component" value="Unassembled WGS sequence"/>
</dbReference>
<organism evidence="8 9">
    <name type="scientific">Pricia antarctica</name>
    <dbReference type="NCBI Taxonomy" id="641691"/>
    <lineage>
        <taxon>Bacteria</taxon>
        <taxon>Pseudomonadati</taxon>
        <taxon>Bacteroidota</taxon>
        <taxon>Flavobacteriia</taxon>
        <taxon>Flavobacteriales</taxon>
        <taxon>Flavobacteriaceae</taxon>
        <taxon>Pricia</taxon>
    </lineage>
</organism>
<dbReference type="GO" id="GO:0005886">
    <property type="term" value="C:plasma membrane"/>
    <property type="evidence" value="ECO:0007669"/>
    <property type="project" value="InterPro"/>
</dbReference>
<evidence type="ECO:0000256" key="4">
    <source>
        <dbReference type="ARBA" id="ARBA00023136"/>
    </source>
</evidence>
<feature type="transmembrane region" description="Helical" evidence="6">
    <location>
        <begin position="89"/>
        <end position="107"/>
    </location>
</feature>
<dbReference type="GO" id="GO:0009306">
    <property type="term" value="P:protein secretion"/>
    <property type="evidence" value="ECO:0007669"/>
    <property type="project" value="InterPro"/>
</dbReference>
<evidence type="ECO:0000313" key="9">
    <source>
        <dbReference type="Proteomes" id="UP000199109"/>
    </source>
</evidence>
<proteinExistence type="predicted"/>
<comment type="subcellular location">
    <subcellularLocation>
        <location evidence="1">Membrane</location>
        <topology evidence="1">Single-pass membrane protein</topology>
    </subcellularLocation>
</comment>
<evidence type="ECO:0000256" key="1">
    <source>
        <dbReference type="ARBA" id="ARBA00004167"/>
    </source>
</evidence>
<sequence>MFLLTTTSYKKQRCNNHQGLSIDLMHTLKNNFIYIIPLSNTFVNSPECSGLKLIQNWQKLISKGFTFEFYETYRPTLEKKKRNKILRRLGRVFLVIILLFVALVLFIRSPWGQDIIVTKATDYVSGKTGTKVEIDRLFLTFSGNLSLEGLYLEDKKGDTLVYSKALEADVGLSQLTFGNEFDLEYLRWEGLKANVTRQEGSEDFNFTFLIDAFVSQDSVPAPEQAKSEPMAINVGSIDLNDFDIVYDDGFMGIDSKFRLGRLYLEANTIDLEAMRFELDDLELSDTEAVYKQTKPFPETEDTTETALPFLAVESFKIEKVRANYHSLPDSVMADVEIGNFLLELPKADLAKNDIEVATLELKNSDISLRMPGQSAQSEDSVAVAHTGFEWPEFLVQVDKIDFENNNIAYATGNNSPQAGKFNPDAVAISHFTFQASAIEYRPKAANLELRQLAFNEKSGFQLKDFAFSARLKDGSAAISGLKIRTKNSSVSGDMSLEYASVDALIETPENAQIDINIPDLNLALQDAYVFQPDLANNEYIKKVAERPVTGNLEANGTLASIQIPNLNIDWGETTSLVAKGQVNHVTEPESLSFDFNTIRATSARNDVLQFVSEDSLGISIPETILVDASAKGSVDDMAADVLLKIPEGTVQLTGSYSNRQSIAFDGNLKVDSLQLDKILKNEQLGAITFTMDAKGSGSSSSTLNVSLKSDFQQLSFKDYDFSNLALEGDIVDGKGDIDLNFKDDNLNLKTNFQVDLDSLDSNIKLDLNLIGADLQALGVTQENIRAGMKLNANFSGNAEDFSIDGLLSEGTVVYENKQYKLGNIHLNAAISTKSTEASIDSDFLTGDLKSNATPDKITAALQRQFEGYFSDAVVSDTISDAVRLQMNAHFRTLPILTDVFLKGLERLDTLNLKADFDASTKKLSARLDLPTVTYAGSSVDSLEVLLDGNATDLDFSAGLAALKSDPINVKRILFKGDLKNKQMHLDFSSFDDQEQLVHLAAEMALKKDTVNLSISPKNLVFNKKPWSVPEDNQIAIGDKLLHFKNFILSRNDQRLTLSNAIEGVEKEHIGLRFDNFKLQTILSLLNPDEALAGGLVKGNVVVENPYGATGIVADFNIDDLKVMENALGNLSLNAASKGQGSYDFDLALKDGGIDFDLTGDYAAAEAGAKLDLDLILNKVELAAIEGLSQGAIKEASGYVSGNVKVSGTTAEPKYQGQFDFNQVAFNAATLNNVFKIDNETLKVDNSGLYLDTFKISDANNNAFTIGGSILTEELTNPAFDLSLKAKAFQVLNSTEEDNELFYGKASFDTDMTVGGNLDLPKVEGKLRIRKVTDVTFVVPEEQLDVQERDGVVIFVNRENPDAILTKNEEEEAPAFFKGMNVDAILEIANDAVFNVIIDKKTGDNLQVSGEAALNLNIEPNGRIGLSGRYEVNSGHYETSLYNLVKRKFEIKPGSTVTWRGEPMDAALDVTAVYEVETSAAPLMTTVTSGEDPNVAGKFRQVLPFLVYLNVKGELLQPKLSFGMDMPEDEQGALGGAVYGRVQQLNEQESELNKQVFSLLALNKFFPVSGSDGSGGGTAAIARDNVNKMLSGQLNSYSDKVFGNTGIDLNFDLDSFTDYQGDSPQDRTQLNINAQKKLFDDRLIVTAGSAVDVEGSSSQSQGSTPLIGNVSLEYLLTENGRYRLRGFRKNEYTNVIDGQLIVTGAALIFNREFNKFSELFNPLKEEVKEEVEVDKEDTDKNADSEDNDKKDDSVKNESKEKK</sequence>
<keyword evidence="2 6" id="KW-0812">Transmembrane</keyword>
<dbReference type="STRING" id="641691.SAMN05421636_102432"/>
<evidence type="ECO:0000256" key="5">
    <source>
        <dbReference type="SAM" id="MobiDB-lite"/>
    </source>
</evidence>
<protein>
    <recommendedName>
        <fullName evidence="7">Translocation and assembly module TamB C-terminal domain-containing protein</fullName>
    </recommendedName>
</protein>
<dbReference type="InterPro" id="IPR007452">
    <property type="entry name" value="TamB_C"/>
</dbReference>
<keyword evidence="4 6" id="KW-0472">Membrane</keyword>
<evidence type="ECO:0000259" key="7">
    <source>
        <dbReference type="Pfam" id="PF04357"/>
    </source>
</evidence>
<evidence type="ECO:0000256" key="2">
    <source>
        <dbReference type="ARBA" id="ARBA00022692"/>
    </source>
</evidence>
<feature type="domain" description="Translocation and assembly module TamB C-terminal" evidence="7">
    <location>
        <begin position="1252"/>
        <end position="1712"/>
    </location>
</feature>
<evidence type="ECO:0000313" key="8">
    <source>
        <dbReference type="EMBL" id="SDD95783.1"/>
    </source>
</evidence>
<reference evidence="8 9" key="1">
    <citation type="submission" date="2016-10" db="EMBL/GenBank/DDBJ databases">
        <authorList>
            <person name="de Groot N.N."/>
        </authorList>
    </citation>
    <scope>NUCLEOTIDE SEQUENCE [LARGE SCALE GENOMIC DNA]</scope>
    <source>
        <strain evidence="8 9">DSM 23421</strain>
    </source>
</reference>
<feature type="region of interest" description="Disordered" evidence="5">
    <location>
        <begin position="1727"/>
        <end position="1761"/>
    </location>
</feature>
<name>A0A1G6Z0G0_9FLAO</name>
<evidence type="ECO:0000256" key="6">
    <source>
        <dbReference type="SAM" id="Phobius"/>
    </source>
</evidence>
<accession>A0A1G6Z0G0</accession>
<dbReference type="Pfam" id="PF04357">
    <property type="entry name" value="TamB"/>
    <property type="match status" value="1"/>
</dbReference>